<protein>
    <submittedName>
        <fullName evidence="2">Uncharacterized protein</fullName>
    </submittedName>
</protein>
<reference evidence="2 3" key="1">
    <citation type="journal article" date="2016" name="Nat. Commun.">
        <title>Thousands of microbial genomes shed light on interconnected biogeochemical processes in an aquifer system.</title>
        <authorList>
            <person name="Anantharaman K."/>
            <person name="Brown C.T."/>
            <person name="Hug L.A."/>
            <person name="Sharon I."/>
            <person name="Castelle C.J."/>
            <person name="Probst A.J."/>
            <person name="Thomas B.C."/>
            <person name="Singh A."/>
            <person name="Wilkins M.J."/>
            <person name="Karaoz U."/>
            <person name="Brodie E.L."/>
            <person name="Williams K.H."/>
            <person name="Hubbard S.S."/>
            <person name="Banfield J.F."/>
        </authorList>
    </citation>
    <scope>NUCLEOTIDE SEQUENCE [LARGE SCALE GENOMIC DNA]</scope>
</reference>
<sequence>MSRVPFILVGIITTITIVVVASGSLILNQLPAYKISKLVLQKTVQNGNFIELSDGAFGSLSGINLGEKTQTNLSARSESGESVSVGMVSAPMVGFGGGGGNAVSMDSGSGVVDSMVSDRMIMPYYEYMYEFDYVGDDFEIVDTQLPVYRLALDQTVGRSMAQSLSNSGINFVDLSKFKNTSVLSMHLSQEDGFNIYLNLDQGKISIDSNQQYILDSVTMMCDGPGCDFQEKKYSAVPDDQLIAIANKFLDDYGIVRSIYSSPMVDNSWKRYQEDSTYVPQMQSVVYPLSLDGNNVYESGGYINGMRVTVDLSDMRVRNVNEIFNPVFEKSNYEIETDFGRILKFAEKGGMNMFFYGASTEGEKLELGTPSYVYMHQYDYSSKDGRSRELYIPALKFPILNANNKNIYQDSIVVPIAKEILDLYDNNNNNGGMIPRPMPLIMETDGAVRGTPAVMPEVEAIVEEMIVQ</sequence>
<evidence type="ECO:0000256" key="1">
    <source>
        <dbReference type="SAM" id="Phobius"/>
    </source>
</evidence>
<name>A0A1F6LJ20_9BACT</name>
<proteinExistence type="predicted"/>
<keyword evidence="1" id="KW-1133">Transmembrane helix</keyword>
<dbReference type="Proteomes" id="UP000177067">
    <property type="component" value="Unassembled WGS sequence"/>
</dbReference>
<gene>
    <name evidence="2" type="ORF">A2725_00700</name>
</gene>
<dbReference type="EMBL" id="MFPS01000007">
    <property type="protein sequence ID" value="OGH59336.1"/>
    <property type="molecule type" value="Genomic_DNA"/>
</dbReference>
<feature type="transmembrane region" description="Helical" evidence="1">
    <location>
        <begin position="6"/>
        <end position="27"/>
    </location>
</feature>
<accession>A0A1F6LJ20</accession>
<evidence type="ECO:0000313" key="3">
    <source>
        <dbReference type="Proteomes" id="UP000177067"/>
    </source>
</evidence>
<comment type="caution">
    <text evidence="2">The sequence shown here is derived from an EMBL/GenBank/DDBJ whole genome shotgun (WGS) entry which is preliminary data.</text>
</comment>
<keyword evidence="1" id="KW-0472">Membrane</keyword>
<organism evidence="2 3">
    <name type="scientific">Candidatus Magasanikbacteria bacterium RIFCSPHIGHO2_01_FULL_33_34</name>
    <dbReference type="NCBI Taxonomy" id="1798671"/>
    <lineage>
        <taxon>Bacteria</taxon>
        <taxon>Candidatus Magasanikiibacteriota</taxon>
    </lineage>
</organism>
<keyword evidence="1" id="KW-0812">Transmembrane</keyword>
<evidence type="ECO:0000313" key="2">
    <source>
        <dbReference type="EMBL" id="OGH59336.1"/>
    </source>
</evidence>
<dbReference type="AlphaFoldDB" id="A0A1F6LJ20"/>